<name>A0A419DAQ2_9BACT</name>
<accession>A0A419DAQ2</accession>
<comment type="caution">
    <text evidence="1">The sequence shown here is derived from an EMBL/GenBank/DDBJ whole genome shotgun (WGS) entry which is preliminary data.</text>
</comment>
<dbReference type="Pfam" id="PF12900">
    <property type="entry name" value="Pyridox_ox_2"/>
    <property type="match status" value="1"/>
</dbReference>
<dbReference type="SUPFAM" id="SSF50475">
    <property type="entry name" value="FMN-binding split barrel"/>
    <property type="match status" value="1"/>
</dbReference>
<dbReference type="Proteomes" id="UP000285655">
    <property type="component" value="Unassembled WGS sequence"/>
</dbReference>
<dbReference type="EMBL" id="QZJW01000052">
    <property type="protein sequence ID" value="RJO60175.1"/>
    <property type="molecule type" value="Genomic_DNA"/>
</dbReference>
<dbReference type="InterPro" id="IPR024747">
    <property type="entry name" value="Pyridox_Oxase-rel"/>
</dbReference>
<protein>
    <recommendedName>
        <fullName evidence="3">Pyridoxamine 5'-phosphate oxidase family protein</fullName>
    </recommendedName>
</protein>
<gene>
    <name evidence="1" type="ORF">C4544_05965</name>
</gene>
<dbReference type="AlphaFoldDB" id="A0A419DAQ2"/>
<dbReference type="InterPro" id="IPR012349">
    <property type="entry name" value="Split_barrel_FMN-bd"/>
</dbReference>
<evidence type="ECO:0008006" key="3">
    <source>
        <dbReference type="Google" id="ProtNLM"/>
    </source>
</evidence>
<evidence type="ECO:0000313" key="2">
    <source>
        <dbReference type="Proteomes" id="UP000285655"/>
    </source>
</evidence>
<organism evidence="1 2">
    <name type="scientific">candidate division WS5 bacterium</name>
    <dbReference type="NCBI Taxonomy" id="2093353"/>
    <lineage>
        <taxon>Bacteria</taxon>
        <taxon>candidate division WS5</taxon>
    </lineage>
</organism>
<evidence type="ECO:0000313" key="1">
    <source>
        <dbReference type="EMBL" id="RJO60175.1"/>
    </source>
</evidence>
<reference evidence="1 2" key="1">
    <citation type="journal article" date="2017" name="ISME J.">
        <title>Energy and carbon metabolisms in a deep terrestrial subsurface fluid microbial community.</title>
        <authorList>
            <person name="Momper L."/>
            <person name="Jungbluth S.P."/>
            <person name="Lee M.D."/>
            <person name="Amend J.P."/>
        </authorList>
    </citation>
    <scope>NUCLEOTIDE SEQUENCE [LARGE SCALE GENOMIC DNA]</scope>
    <source>
        <strain evidence="1">SURF_29</strain>
    </source>
</reference>
<proteinExistence type="predicted"/>
<dbReference type="Gene3D" id="2.30.110.10">
    <property type="entry name" value="Electron Transport, Fmn-binding Protein, Chain A"/>
    <property type="match status" value="1"/>
</dbReference>
<sequence length="150" mass="17482">MVKPGVGAMTESEKTIFIKEHKTGVLSLMDGDRPYSVPLEHYFDGKSLHIIISSRENQRKVNCIKNNANACYVIYDSRRDNPEIVSKRLRCRSVIIEGKVSLYFKDMKKGNEVKKVQMLRLDIENIGNWICPRQVCDWRNPWYAKHPELI</sequence>